<feature type="domain" description="DHHA1" evidence="1">
    <location>
        <begin position="217"/>
        <end position="268"/>
    </location>
</feature>
<reference evidence="2 3" key="1">
    <citation type="journal article" date="2016" name="Nat. Commun.">
        <title>Thousands of microbial genomes shed light on interconnected biogeochemical processes in an aquifer system.</title>
        <authorList>
            <person name="Anantharaman K."/>
            <person name="Brown C.T."/>
            <person name="Hug L.A."/>
            <person name="Sharon I."/>
            <person name="Castelle C.J."/>
            <person name="Probst A.J."/>
            <person name="Thomas B.C."/>
            <person name="Singh A."/>
            <person name="Wilkins M.J."/>
            <person name="Karaoz U."/>
            <person name="Brodie E.L."/>
            <person name="Williams K.H."/>
            <person name="Hubbard S.S."/>
            <person name="Banfield J.F."/>
        </authorList>
    </citation>
    <scope>NUCLEOTIDE SEQUENCE [LARGE SCALE GENOMIC DNA]</scope>
</reference>
<evidence type="ECO:0000313" key="3">
    <source>
        <dbReference type="Proteomes" id="UP000178744"/>
    </source>
</evidence>
<dbReference type="SUPFAM" id="SSF64182">
    <property type="entry name" value="DHH phosphoesterases"/>
    <property type="match status" value="1"/>
</dbReference>
<proteinExistence type="predicted"/>
<dbReference type="EMBL" id="MHIY01000032">
    <property type="protein sequence ID" value="OGY59149.1"/>
    <property type="molecule type" value="Genomic_DNA"/>
</dbReference>
<dbReference type="Pfam" id="PF02272">
    <property type="entry name" value="DHHA1"/>
    <property type="match status" value="1"/>
</dbReference>
<dbReference type="PANTHER" id="PTHR46922">
    <property type="entry name" value="DHHA1 DOMAIN PROTEIN"/>
    <property type="match status" value="1"/>
</dbReference>
<dbReference type="InterPro" id="IPR003156">
    <property type="entry name" value="DHHA1_dom"/>
</dbReference>
<sequence>MTHKIIIIYHKDCPDGFGGGWAAWKKFGHKAEYIGAKHGDPIAKNLAGRNVYIIDFSYSKLVIEKVLRDARSLAMIDHHVSARDVVKSVPDHLYAINRSGAALAWQYFHPRKKIPKLLLHIEDVDLWKFKLPKTKEIICMLESQPYNFKVWDKIARDLENTKAAAKYIRAGKAILDYKMSLVAEFVSKADKAVFSGYKALVVNAGVFNSEIGNELIKLGAQVGIVYSEQGGRRKVSLRSGNNNVDVSKMAQKFGGGGHRRAAGFSIPMHQKASWKIIES</sequence>
<dbReference type="InterPro" id="IPR038763">
    <property type="entry name" value="DHH_sf"/>
</dbReference>
<evidence type="ECO:0000313" key="2">
    <source>
        <dbReference type="EMBL" id="OGY59149.1"/>
    </source>
</evidence>
<name>A0A1G1Z407_9BACT</name>
<dbReference type="STRING" id="1797690.A3B23_00525"/>
<dbReference type="Gene3D" id="3.10.310.30">
    <property type="match status" value="1"/>
</dbReference>
<protein>
    <recommendedName>
        <fullName evidence="1">DHHA1 domain-containing protein</fullName>
    </recommendedName>
</protein>
<organism evidence="2 3">
    <name type="scientific">Candidatus Colwellbacteria bacterium RIFCSPLOWO2_01_FULL_48_10</name>
    <dbReference type="NCBI Taxonomy" id="1797690"/>
    <lineage>
        <taxon>Bacteria</taxon>
        <taxon>Candidatus Colwelliibacteriota</taxon>
    </lineage>
</organism>
<dbReference type="GO" id="GO:0003676">
    <property type="term" value="F:nucleic acid binding"/>
    <property type="evidence" value="ECO:0007669"/>
    <property type="project" value="InterPro"/>
</dbReference>
<comment type="caution">
    <text evidence="2">The sequence shown here is derived from an EMBL/GenBank/DDBJ whole genome shotgun (WGS) entry which is preliminary data.</text>
</comment>
<accession>A0A1G1Z407</accession>
<dbReference type="Proteomes" id="UP000178744">
    <property type="component" value="Unassembled WGS sequence"/>
</dbReference>
<gene>
    <name evidence="2" type="ORF">A3B23_00525</name>
</gene>
<evidence type="ECO:0000259" key="1">
    <source>
        <dbReference type="Pfam" id="PF02272"/>
    </source>
</evidence>
<dbReference type="PANTHER" id="PTHR46922:SF4">
    <property type="entry name" value="DHHA1 DOMAIN PROTEIN"/>
    <property type="match status" value="1"/>
</dbReference>
<dbReference type="AlphaFoldDB" id="A0A1G1Z407"/>